<organism evidence="1 2">
    <name type="scientific">Anolis carolinensis</name>
    <name type="common">Green anole</name>
    <name type="synonym">American chameleon</name>
    <dbReference type="NCBI Taxonomy" id="28377"/>
    <lineage>
        <taxon>Eukaryota</taxon>
        <taxon>Metazoa</taxon>
        <taxon>Chordata</taxon>
        <taxon>Craniata</taxon>
        <taxon>Vertebrata</taxon>
        <taxon>Euteleostomi</taxon>
        <taxon>Lepidosauria</taxon>
        <taxon>Squamata</taxon>
        <taxon>Bifurcata</taxon>
        <taxon>Unidentata</taxon>
        <taxon>Episquamata</taxon>
        <taxon>Toxicofera</taxon>
        <taxon>Iguania</taxon>
        <taxon>Dactyloidae</taxon>
        <taxon>Anolis</taxon>
    </lineage>
</organism>
<protein>
    <submittedName>
        <fullName evidence="1">Uncharacterized protein</fullName>
    </submittedName>
</protein>
<dbReference type="AlphaFoldDB" id="A0A803TUR3"/>
<evidence type="ECO:0000313" key="2">
    <source>
        <dbReference type="Proteomes" id="UP000001646"/>
    </source>
</evidence>
<dbReference type="Ensembl" id="ENSACAT00000046615.1">
    <property type="protein sequence ID" value="ENSACAP00000038953.1"/>
    <property type="gene ID" value="ENSACAG00000043536.1"/>
</dbReference>
<reference evidence="1 2" key="1">
    <citation type="submission" date="2009-12" db="EMBL/GenBank/DDBJ databases">
        <title>The Genome Sequence of Anolis carolinensis (Green Anole Lizard).</title>
        <authorList>
            <consortium name="The Genome Sequencing Platform"/>
            <person name="Di Palma F."/>
            <person name="Alfoldi J."/>
            <person name="Heiman D."/>
            <person name="Young S."/>
            <person name="Grabherr M."/>
            <person name="Johnson J."/>
            <person name="Lander E.S."/>
            <person name="Lindblad-Toh K."/>
        </authorList>
    </citation>
    <scope>NUCLEOTIDE SEQUENCE [LARGE SCALE GENOMIC DNA]</scope>
    <source>
        <strain evidence="1 2">JBL SC #1</strain>
    </source>
</reference>
<proteinExistence type="predicted"/>
<sequence length="77" mass="9207">MEQEKSYKFKLFLPPKLNNAQVSAVKPQTHTRDGEFYQVIIEYIYIYISLRNSMQDSEYRNAEWIAPVLKIVHVKRT</sequence>
<dbReference type="InParanoid" id="A0A803TUR3"/>
<name>A0A803TUR3_ANOCA</name>
<reference evidence="1" key="2">
    <citation type="submission" date="2025-08" db="UniProtKB">
        <authorList>
            <consortium name="Ensembl"/>
        </authorList>
    </citation>
    <scope>IDENTIFICATION</scope>
</reference>
<dbReference type="GeneTree" id="ENSGT00960000191930"/>
<evidence type="ECO:0000313" key="1">
    <source>
        <dbReference type="Ensembl" id="ENSACAP00000038953.1"/>
    </source>
</evidence>
<keyword evidence="2" id="KW-1185">Reference proteome</keyword>
<accession>A0A803TUR3</accession>
<reference evidence="1" key="3">
    <citation type="submission" date="2025-09" db="UniProtKB">
        <authorList>
            <consortium name="Ensembl"/>
        </authorList>
    </citation>
    <scope>IDENTIFICATION</scope>
</reference>
<dbReference type="Proteomes" id="UP000001646">
    <property type="component" value="Chromosome 4"/>
</dbReference>